<dbReference type="OrthoDB" id="10250354at2759"/>
<accession>A0A9W9IMB3</accession>
<dbReference type="PROSITE" id="PS50076">
    <property type="entry name" value="DNAJ_2"/>
    <property type="match status" value="1"/>
</dbReference>
<dbReference type="PRINTS" id="PR00625">
    <property type="entry name" value="JDOMAIN"/>
</dbReference>
<name>A0A9W9IMB3_9EURO</name>
<feature type="domain" description="J" evidence="2">
    <location>
        <begin position="68"/>
        <end position="133"/>
    </location>
</feature>
<organism evidence="3 4">
    <name type="scientific">Penicillium capsulatum</name>
    <dbReference type="NCBI Taxonomy" id="69766"/>
    <lineage>
        <taxon>Eukaryota</taxon>
        <taxon>Fungi</taxon>
        <taxon>Dikarya</taxon>
        <taxon>Ascomycota</taxon>
        <taxon>Pezizomycotina</taxon>
        <taxon>Eurotiomycetes</taxon>
        <taxon>Eurotiomycetidae</taxon>
        <taxon>Eurotiales</taxon>
        <taxon>Aspergillaceae</taxon>
        <taxon>Penicillium</taxon>
    </lineage>
</organism>
<evidence type="ECO:0000259" key="2">
    <source>
        <dbReference type="PROSITE" id="PS50076"/>
    </source>
</evidence>
<dbReference type="InterPro" id="IPR053025">
    <property type="entry name" value="Mito_ATP_Synthase-Asso"/>
</dbReference>
<dbReference type="Pfam" id="PF00226">
    <property type="entry name" value="DnaJ"/>
    <property type="match status" value="1"/>
</dbReference>
<feature type="region of interest" description="Disordered" evidence="1">
    <location>
        <begin position="137"/>
        <end position="230"/>
    </location>
</feature>
<dbReference type="InterPro" id="IPR001623">
    <property type="entry name" value="DnaJ_domain"/>
</dbReference>
<dbReference type="InterPro" id="IPR036869">
    <property type="entry name" value="J_dom_sf"/>
</dbReference>
<protein>
    <recommendedName>
        <fullName evidence="2">J domain-containing protein</fullName>
    </recommendedName>
</protein>
<evidence type="ECO:0000256" key="1">
    <source>
        <dbReference type="SAM" id="MobiDB-lite"/>
    </source>
</evidence>
<dbReference type="Proteomes" id="UP001146351">
    <property type="component" value="Unassembled WGS sequence"/>
</dbReference>
<dbReference type="PANTHER" id="PTHR44873">
    <property type="entry name" value="DNAJ HOMOLOG SUBFAMILY C MEMBER 30, MITOCHONDRIAL"/>
    <property type="match status" value="1"/>
</dbReference>
<evidence type="ECO:0000313" key="3">
    <source>
        <dbReference type="EMBL" id="KAJ5179766.1"/>
    </source>
</evidence>
<dbReference type="InterPro" id="IPR018253">
    <property type="entry name" value="DnaJ_domain_CS"/>
</dbReference>
<proteinExistence type="predicted"/>
<dbReference type="CDD" id="cd06257">
    <property type="entry name" value="DnaJ"/>
    <property type="match status" value="1"/>
</dbReference>
<dbReference type="PROSITE" id="PS00636">
    <property type="entry name" value="DNAJ_1"/>
    <property type="match status" value="1"/>
</dbReference>
<sequence>MPPRTAVFLFHPSHKTSRSSAPLPGTLTSQHTITRKRPQPRTRHANPTAYPHVCFFSSTNARLAHEQNYYEILDLPITASAGEIKKQFYALSLRHHPDRNRTDPTASQRFAHISAAYNVLGNASKRATYDHDHGFHHAQASPAARGPGQHPMGSHSSYSANLHHKGGSYAGSRPASGLSSRRGAFRGPPPSFYAQGGYGATGRTAEGSYSSSSSGSETRKGQGYDPEDPTGFVQRNPLHYFNARGHFRTQSAEDARRRERRSKVMRETVRDEMVVGEGGQFGGVRFVICCGILIIAGAMSGWCQWPVASSKPDRTRTVVASENGGKMTKHKEVVAS</sequence>
<keyword evidence="4" id="KW-1185">Reference proteome</keyword>
<feature type="region of interest" description="Disordered" evidence="1">
    <location>
        <begin position="13"/>
        <end position="47"/>
    </location>
</feature>
<reference evidence="3" key="1">
    <citation type="submission" date="2022-11" db="EMBL/GenBank/DDBJ databases">
        <authorList>
            <person name="Petersen C."/>
        </authorList>
    </citation>
    <scope>NUCLEOTIDE SEQUENCE</scope>
    <source>
        <strain evidence="3">IBT 21917</strain>
    </source>
</reference>
<dbReference type="EMBL" id="JAPQKO010000002">
    <property type="protein sequence ID" value="KAJ5179766.1"/>
    <property type="molecule type" value="Genomic_DNA"/>
</dbReference>
<gene>
    <name evidence="3" type="ORF">N7492_002976</name>
</gene>
<dbReference type="Gene3D" id="1.10.287.110">
    <property type="entry name" value="DnaJ domain"/>
    <property type="match status" value="1"/>
</dbReference>
<feature type="compositionally biased region" description="Basic residues" evidence="1">
    <location>
        <begin position="33"/>
        <end position="44"/>
    </location>
</feature>
<dbReference type="SMART" id="SM00271">
    <property type="entry name" value="DnaJ"/>
    <property type="match status" value="1"/>
</dbReference>
<evidence type="ECO:0000313" key="4">
    <source>
        <dbReference type="Proteomes" id="UP001146351"/>
    </source>
</evidence>
<dbReference type="AlphaFoldDB" id="A0A9W9IMB3"/>
<comment type="caution">
    <text evidence="3">The sequence shown here is derived from an EMBL/GenBank/DDBJ whole genome shotgun (WGS) entry which is preliminary data.</text>
</comment>
<feature type="compositionally biased region" description="Low complexity" evidence="1">
    <location>
        <begin position="207"/>
        <end position="216"/>
    </location>
</feature>
<reference evidence="3" key="2">
    <citation type="journal article" date="2023" name="IMA Fungus">
        <title>Comparative genomic study of the Penicillium genus elucidates a diverse pangenome and 15 lateral gene transfer events.</title>
        <authorList>
            <person name="Petersen C."/>
            <person name="Sorensen T."/>
            <person name="Nielsen M.R."/>
            <person name="Sondergaard T.E."/>
            <person name="Sorensen J.L."/>
            <person name="Fitzpatrick D.A."/>
            <person name="Frisvad J.C."/>
            <person name="Nielsen K.L."/>
        </authorList>
    </citation>
    <scope>NUCLEOTIDE SEQUENCE</scope>
    <source>
        <strain evidence="3">IBT 21917</strain>
    </source>
</reference>
<dbReference type="PANTHER" id="PTHR44873:SF1">
    <property type="entry name" value="DNAJ HOMOLOG SUBFAMILY C MEMBER 30, MITOCHONDRIAL"/>
    <property type="match status" value="1"/>
</dbReference>
<dbReference type="SUPFAM" id="SSF46565">
    <property type="entry name" value="Chaperone J-domain"/>
    <property type="match status" value="1"/>
</dbReference>